<protein>
    <submittedName>
        <fullName evidence="2">Uncharacterized protein</fullName>
    </submittedName>
</protein>
<dbReference type="EMBL" id="BJHV01000001">
    <property type="protein sequence ID" value="GDY48447.1"/>
    <property type="molecule type" value="Genomic_DNA"/>
</dbReference>
<dbReference type="AlphaFoldDB" id="A0A4D4KPT4"/>
<proteinExistence type="predicted"/>
<evidence type="ECO:0000313" key="3">
    <source>
        <dbReference type="Proteomes" id="UP000299290"/>
    </source>
</evidence>
<reference evidence="2 3" key="1">
    <citation type="journal article" date="2020" name="Int. J. Syst. Evol. Microbiol.">
        <title>Reclassification of Streptomyces castelarensis and Streptomyces sporoclivatus as later heterotypic synonyms of Streptomyces antimycoticus.</title>
        <authorList>
            <person name="Komaki H."/>
            <person name="Tamura T."/>
        </authorList>
    </citation>
    <scope>NUCLEOTIDE SEQUENCE [LARGE SCALE GENOMIC DNA]</scope>
    <source>
        <strain evidence="2 3">NBRC 12839</strain>
    </source>
</reference>
<accession>A0A4D4KPT4</accession>
<comment type="caution">
    <text evidence="2">The sequence shown here is derived from an EMBL/GenBank/DDBJ whole genome shotgun (WGS) entry which is preliminary data.</text>
</comment>
<gene>
    <name evidence="2" type="ORF">SANT12839_093290</name>
</gene>
<evidence type="ECO:0000256" key="1">
    <source>
        <dbReference type="SAM" id="MobiDB-lite"/>
    </source>
</evidence>
<sequence>MRWGSGAVVLYPGILEVSNGIRAFIPALGYRGLAGPGDGHMSHRYRLHDGAAHLAAHRIHHGAEPRSAPPRPLAQPSSVTRV</sequence>
<name>A0A4D4KPT4_9ACTN</name>
<dbReference type="Proteomes" id="UP000299290">
    <property type="component" value="Unassembled WGS sequence"/>
</dbReference>
<keyword evidence="3" id="KW-1185">Reference proteome</keyword>
<organism evidence="2 3">
    <name type="scientific">Streptomyces antimycoticus</name>
    <dbReference type="NCBI Taxonomy" id="68175"/>
    <lineage>
        <taxon>Bacteria</taxon>
        <taxon>Bacillati</taxon>
        <taxon>Actinomycetota</taxon>
        <taxon>Actinomycetes</taxon>
        <taxon>Kitasatosporales</taxon>
        <taxon>Streptomycetaceae</taxon>
        <taxon>Streptomyces</taxon>
        <taxon>Streptomyces violaceusniger group</taxon>
    </lineage>
</organism>
<evidence type="ECO:0000313" key="2">
    <source>
        <dbReference type="EMBL" id="GDY48447.1"/>
    </source>
</evidence>
<feature type="region of interest" description="Disordered" evidence="1">
    <location>
        <begin position="61"/>
        <end position="82"/>
    </location>
</feature>